<protein>
    <submittedName>
        <fullName evidence="2">Three-helix bundle dimerization domain-containing protein</fullName>
    </submittedName>
</protein>
<dbReference type="RefSeq" id="WP_242619153.1">
    <property type="nucleotide sequence ID" value="NZ_CAACUY010000033.1"/>
</dbReference>
<name>A0ABW2XH54_9ACTN</name>
<dbReference type="EMBL" id="JBHTGP010000005">
    <property type="protein sequence ID" value="MFD0684920.1"/>
    <property type="molecule type" value="Genomic_DNA"/>
</dbReference>
<accession>A0ABW2XH54</accession>
<gene>
    <name evidence="2" type="ORF">ACFQZM_10450</name>
</gene>
<evidence type="ECO:0000256" key="1">
    <source>
        <dbReference type="SAM" id="MobiDB-lite"/>
    </source>
</evidence>
<reference evidence="3" key="1">
    <citation type="journal article" date="2019" name="Int. J. Syst. Evol. Microbiol.">
        <title>The Global Catalogue of Microorganisms (GCM) 10K type strain sequencing project: providing services to taxonomists for standard genome sequencing and annotation.</title>
        <authorList>
            <consortium name="The Broad Institute Genomics Platform"/>
            <consortium name="The Broad Institute Genome Sequencing Center for Infectious Disease"/>
            <person name="Wu L."/>
            <person name="Ma J."/>
        </authorList>
    </citation>
    <scope>NUCLEOTIDE SEQUENCE [LARGE SCALE GENOMIC DNA]</scope>
    <source>
        <strain evidence="3">JCM 9371</strain>
    </source>
</reference>
<evidence type="ECO:0000313" key="2">
    <source>
        <dbReference type="EMBL" id="MFD0684920.1"/>
    </source>
</evidence>
<evidence type="ECO:0000313" key="3">
    <source>
        <dbReference type="Proteomes" id="UP001597063"/>
    </source>
</evidence>
<dbReference type="NCBIfam" id="NF046112">
    <property type="entry name" value="MSMEG_6209_Nter"/>
    <property type="match status" value="1"/>
</dbReference>
<dbReference type="Proteomes" id="UP001597063">
    <property type="component" value="Unassembled WGS sequence"/>
</dbReference>
<keyword evidence="3" id="KW-1185">Reference proteome</keyword>
<sequence length="107" mass="11618">MPALTDQRSEARDALTRRLADEFADVPSEAVRRCVTDVHARMTHLGLDATPDRVERMAREHLLGKVKSEPPSGRSPGGHSDEHTAPPDASPTARRRRDGLSGGDIDG</sequence>
<organism evidence="2 3">
    <name type="scientific">Actinomadura fibrosa</name>
    <dbReference type="NCBI Taxonomy" id="111802"/>
    <lineage>
        <taxon>Bacteria</taxon>
        <taxon>Bacillati</taxon>
        <taxon>Actinomycetota</taxon>
        <taxon>Actinomycetes</taxon>
        <taxon>Streptosporangiales</taxon>
        <taxon>Thermomonosporaceae</taxon>
        <taxon>Actinomadura</taxon>
    </lineage>
</organism>
<proteinExistence type="predicted"/>
<feature type="region of interest" description="Disordered" evidence="1">
    <location>
        <begin position="63"/>
        <end position="107"/>
    </location>
</feature>
<comment type="caution">
    <text evidence="2">The sequence shown here is derived from an EMBL/GenBank/DDBJ whole genome shotgun (WGS) entry which is preliminary data.</text>
</comment>